<dbReference type="Pfam" id="PF00990">
    <property type="entry name" value="GGDEF"/>
    <property type="match status" value="1"/>
</dbReference>
<reference evidence="3 4" key="1">
    <citation type="submission" date="2019-06" db="EMBL/GenBank/DDBJ databases">
        <title>Sulfurimonas gotlandica sp. nov., a chemoautotrophic and psychrotolerant epsilonproteobacterium isolated from a pelagic redoxcline, and an emended description of the genus Sulfurimonas.</title>
        <authorList>
            <person name="Wang S."/>
            <person name="Jiang L."/>
            <person name="Shao Z."/>
        </authorList>
    </citation>
    <scope>NUCLEOTIDE SEQUENCE [LARGE SCALE GENOMIC DNA]</scope>
    <source>
        <strain evidence="3 4">S2-6</strain>
    </source>
</reference>
<sequence length="833" mass="94420">MINKTITFKNISELKKMKPFASDSQTLIQIFCADNNLQEIKEIQNYFTATYPQATIIGTTTDGALHNTDIYIASKHVATFTKFEKTELHSTIVEHTDSTQMSYICGKKLLRKILRPNTKALISFADGLHTNGEEFLKGINSINPDIVVSGGLAGDNGELKKTFVFNNTHITENGAVGVTLNSDVLNVFTHYSFDWTPIGKKLTITKAVKNRVYEIDGISAVDMYAKYMGKELAQNLPQIGIEFPLIFEKDGVNIGRAVLFKHEDGSLTFAGNLQEGEKVRFGVGNVDNLLKSGEYQLDKIFDRLQFQPEAVFIYSCMARRRFMEKYIEYELEGLSTLGGISGFFTYGEFFSNQKSDLLNESITLLGLSESNKTLESVHRKSVIHKKDFAVSTEYALANLANSVSQELAELNAELEKRVQRSAEFIYKQAYFDKLTEMPNRLSLLHRIDECVGETVFLVNIDDFTTINDFYGHAVGDAVLVKMSQYLHEFTQNAGMELFKLPSDEFAIISNQEQTYSVIENTIQQLISTIEKKEFLVKDQVIHVSVTVSAAYINEKKTGLANADMVLKAAKKAHKPYLIFNKSLELAKKYESNLQMANEIKRAIENDDIIPYYQPIFNIATGKIEKYEALVRLRKADGKILSPYFFLEISEKIRLYPRITEIMIEKTFSFFAGNGLDFSINLSFSDIFSEKMRNFLFEKIKEYDIAKQLTIEILETQEYTNENIVNDFTKEVYASGASIAIDDFGSGFANFQYMTNISCDYMKIDGSLIKNIHQDQNSRLIVETIVVFAKKLGKKVIAEFVHSAEVLDVVREIGIEYAQGYYLGEPQEKLIEPL</sequence>
<dbReference type="NCBIfam" id="TIGR00254">
    <property type="entry name" value="GGDEF"/>
    <property type="match status" value="1"/>
</dbReference>
<protein>
    <submittedName>
        <fullName evidence="3">EAL domain-containing protein</fullName>
    </submittedName>
</protein>
<dbReference type="Gene3D" id="3.20.20.450">
    <property type="entry name" value="EAL domain"/>
    <property type="match status" value="1"/>
</dbReference>
<dbReference type="SMART" id="SM00267">
    <property type="entry name" value="GGDEF"/>
    <property type="match status" value="1"/>
</dbReference>
<dbReference type="RefSeq" id="WP_193150324.1">
    <property type="nucleotide sequence ID" value="NZ_CP041235.1"/>
</dbReference>
<dbReference type="EMBL" id="CP041235">
    <property type="protein sequence ID" value="QOP44160.1"/>
    <property type="molecule type" value="Genomic_DNA"/>
</dbReference>
<name>A0A7M1B3C5_9BACT</name>
<evidence type="ECO:0000313" key="3">
    <source>
        <dbReference type="EMBL" id="QOP44160.1"/>
    </source>
</evidence>
<proteinExistence type="predicted"/>
<dbReference type="InterPro" id="IPR019494">
    <property type="entry name" value="FIST_C"/>
</dbReference>
<dbReference type="InterPro" id="IPR000160">
    <property type="entry name" value="GGDEF_dom"/>
</dbReference>
<accession>A0A7M1B3C5</accession>
<dbReference type="InterPro" id="IPR043128">
    <property type="entry name" value="Rev_trsase/Diguanyl_cyclase"/>
</dbReference>
<dbReference type="Pfam" id="PF00563">
    <property type="entry name" value="EAL"/>
    <property type="match status" value="1"/>
</dbReference>
<dbReference type="GO" id="GO:0071111">
    <property type="term" value="F:cyclic-guanylate-specific phosphodiesterase activity"/>
    <property type="evidence" value="ECO:0007669"/>
    <property type="project" value="InterPro"/>
</dbReference>
<dbReference type="SUPFAM" id="SSF55073">
    <property type="entry name" value="Nucleotide cyclase"/>
    <property type="match status" value="1"/>
</dbReference>
<dbReference type="CDD" id="cd01948">
    <property type="entry name" value="EAL"/>
    <property type="match status" value="1"/>
</dbReference>
<dbReference type="InterPro" id="IPR050706">
    <property type="entry name" value="Cyclic-di-GMP_PDE-like"/>
</dbReference>
<gene>
    <name evidence="3" type="ORF">FJR45_09475</name>
</gene>
<dbReference type="PANTHER" id="PTHR33121:SF71">
    <property type="entry name" value="OXYGEN SENSOR PROTEIN DOSP"/>
    <property type="match status" value="1"/>
</dbReference>
<evidence type="ECO:0000259" key="1">
    <source>
        <dbReference type="PROSITE" id="PS50883"/>
    </source>
</evidence>
<organism evidence="3 4">
    <name type="scientific">Sulfurimonas sediminis</name>
    <dbReference type="NCBI Taxonomy" id="2590020"/>
    <lineage>
        <taxon>Bacteria</taxon>
        <taxon>Pseudomonadati</taxon>
        <taxon>Campylobacterota</taxon>
        <taxon>Epsilonproteobacteria</taxon>
        <taxon>Campylobacterales</taxon>
        <taxon>Sulfurimonadaceae</taxon>
        <taxon>Sulfurimonas</taxon>
    </lineage>
</organism>
<dbReference type="KEGG" id="ssei:FJR45_09475"/>
<dbReference type="PROSITE" id="PS50887">
    <property type="entry name" value="GGDEF"/>
    <property type="match status" value="1"/>
</dbReference>
<dbReference type="PANTHER" id="PTHR33121">
    <property type="entry name" value="CYCLIC DI-GMP PHOSPHODIESTERASE PDEF"/>
    <property type="match status" value="1"/>
</dbReference>
<dbReference type="InterPro" id="IPR029787">
    <property type="entry name" value="Nucleotide_cyclase"/>
</dbReference>
<dbReference type="Pfam" id="PF08495">
    <property type="entry name" value="FIST"/>
    <property type="match status" value="1"/>
</dbReference>
<dbReference type="Gene3D" id="3.30.70.270">
    <property type="match status" value="1"/>
</dbReference>
<dbReference type="CDD" id="cd01949">
    <property type="entry name" value="GGDEF"/>
    <property type="match status" value="1"/>
</dbReference>
<keyword evidence="4" id="KW-1185">Reference proteome</keyword>
<dbReference type="SMART" id="SM00897">
    <property type="entry name" value="FIST"/>
    <property type="match status" value="1"/>
</dbReference>
<dbReference type="AlphaFoldDB" id="A0A7M1B3C5"/>
<feature type="domain" description="GGDEF" evidence="2">
    <location>
        <begin position="451"/>
        <end position="582"/>
    </location>
</feature>
<evidence type="ECO:0000259" key="2">
    <source>
        <dbReference type="PROSITE" id="PS50887"/>
    </source>
</evidence>
<dbReference type="SMART" id="SM00052">
    <property type="entry name" value="EAL"/>
    <property type="match status" value="1"/>
</dbReference>
<dbReference type="Pfam" id="PF10442">
    <property type="entry name" value="FIST_C"/>
    <property type="match status" value="1"/>
</dbReference>
<dbReference type="Proteomes" id="UP000593719">
    <property type="component" value="Chromosome"/>
</dbReference>
<dbReference type="InterPro" id="IPR001633">
    <property type="entry name" value="EAL_dom"/>
</dbReference>
<dbReference type="InterPro" id="IPR013702">
    <property type="entry name" value="FIST_domain_N"/>
</dbReference>
<feature type="domain" description="EAL" evidence="1">
    <location>
        <begin position="592"/>
        <end position="833"/>
    </location>
</feature>
<dbReference type="SUPFAM" id="SSF141868">
    <property type="entry name" value="EAL domain-like"/>
    <property type="match status" value="1"/>
</dbReference>
<evidence type="ECO:0000313" key="4">
    <source>
        <dbReference type="Proteomes" id="UP000593719"/>
    </source>
</evidence>
<dbReference type="InterPro" id="IPR035919">
    <property type="entry name" value="EAL_sf"/>
</dbReference>
<dbReference type="SMART" id="SM01204">
    <property type="entry name" value="FIST_C"/>
    <property type="match status" value="1"/>
</dbReference>
<dbReference type="PROSITE" id="PS50883">
    <property type="entry name" value="EAL"/>
    <property type="match status" value="1"/>
</dbReference>